<proteinExistence type="predicted"/>
<dbReference type="RefSeq" id="WP_080051462.1">
    <property type="nucleotide sequence ID" value="NZ_CP020100.1"/>
</dbReference>
<sequence length="121" mass="13058">MSNLNILFPEPGEVVLAGKPVKLKPVTLEHFELYGQAAAELMGLLSNANVQQINRYAATHAGQLQKVLAVTTDLSWWQRKRLPATVAVQLLVAVVAENAGFFGEALPAMVDKLNGAKSFSD</sequence>
<dbReference type="STRING" id="1931241.BVH74_18150"/>
<reference evidence="1 2" key="1">
    <citation type="submission" date="2017-03" db="EMBL/GenBank/DDBJ databases">
        <title>Complete genome sequence of the novel DNRA strain Pseudomonas sp. S-6-2 isolated from Chinese polluted river sediment. Journal of Biotechnology.</title>
        <authorList>
            <person name="Li J."/>
            <person name="Xiang F."/>
            <person name="Wang L."/>
            <person name="Xi L."/>
            <person name="Liu J."/>
        </authorList>
    </citation>
    <scope>NUCLEOTIDE SEQUENCE [LARGE SCALE GENOMIC DNA]</scope>
    <source>
        <strain evidence="1 2">S-6-2</strain>
    </source>
</reference>
<protein>
    <submittedName>
        <fullName evidence="1">Uncharacterized protein</fullName>
    </submittedName>
</protein>
<gene>
    <name evidence="1" type="ORF">BVH74_18150</name>
</gene>
<accession>A0A1V0B9T9</accession>
<name>A0A1V0B9T9_9GAMM</name>
<dbReference type="KEGG" id="ppha:BVH74_18150"/>
<dbReference type="Proteomes" id="UP000243488">
    <property type="component" value="Chromosome"/>
</dbReference>
<dbReference type="AlphaFoldDB" id="A0A1V0B9T9"/>
<evidence type="ECO:0000313" key="1">
    <source>
        <dbReference type="EMBL" id="AQZ96554.1"/>
    </source>
</evidence>
<evidence type="ECO:0000313" key="2">
    <source>
        <dbReference type="Proteomes" id="UP000243488"/>
    </source>
</evidence>
<organism evidence="1 2">
    <name type="scientific">Halopseudomonas phragmitis</name>
    <dbReference type="NCBI Taxonomy" id="1931241"/>
    <lineage>
        <taxon>Bacteria</taxon>
        <taxon>Pseudomonadati</taxon>
        <taxon>Pseudomonadota</taxon>
        <taxon>Gammaproteobacteria</taxon>
        <taxon>Pseudomonadales</taxon>
        <taxon>Pseudomonadaceae</taxon>
        <taxon>Halopseudomonas</taxon>
    </lineage>
</organism>
<dbReference type="EMBL" id="CP020100">
    <property type="protein sequence ID" value="AQZ96554.1"/>
    <property type="molecule type" value="Genomic_DNA"/>
</dbReference>
<keyword evidence="2" id="KW-1185">Reference proteome</keyword>